<feature type="region of interest" description="Disordered" evidence="1">
    <location>
        <begin position="47"/>
        <end position="73"/>
    </location>
</feature>
<accession>A0A8B9U9J6</accession>
<dbReference type="AlphaFoldDB" id="A0A8B9U9J6"/>
<organism evidence="2 3">
    <name type="scientific">Anas zonorhyncha</name>
    <name type="common">Eastern spot-billed duck</name>
    <dbReference type="NCBI Taxonomy" id="75864"/>
    <lineage>
        <taxon>Eukaryota</taxon>
        <taxon>Metazoa</taxon>
        <taxon>Chordata</taxon>
        <taxon>Craniata</taxon>
        <taxon>Vertebrata</taxon>
        <taxon>Euteleostomi</taxon>
        <taxon>Archelosauria</taxon>
        <taxon>Archosauria</taxon>
        <taxon>Dinosauria</taxon>
        <taxon>Saurischia</taxon>
        <taxon>Theropoda</taxon>
        <taxon>Coelurosauria</taxon>
        <taxon>Aves</taxon>
        <taxon>Neognathae</taxon>
        <taxon>Galloanserae</taxon>
        <taxon>Anseriformes</taxon>
        <taxon>Anatidae</taxon>
        <taxon>Anatinae</taxon>
        <taxon>Anas</taxon>
    </lineage>
</organism>
<feature type="compositionally biased region" description="Basic and acidic residues" evidence="1">
    <location>
        <begin position="59"/>
        <end position="69"/>
    </location>
</feature>
<evidence type="ECO:0000313" key="2">
    <source>
        <dbReference type="Ensembl" id="ENSAZOP00000005981.1"/>
    </source>
</evidence>
<evidence type="ECO:0000256" key="1">
    <source>
        <dbReference type="SAM" id="MobiDB-lite"/>
    </source>
</evidence>
<dbReference type="Ensembl" id="ENSAZOT00000006398.1">
    <property type="protein sequence ID" value="ENSAZOP00000005981.1"/>
    <property type="gene ID" value="ENSAZOG00000003859.1"/>
</dbReference>
<dbReference type="Proteomes" id="UP000694549">
    <property type="component" value="Unplaced"/>
</dbReference>
<reference evidence="2" key="2">
    <citation type="submission" date="2025-09" db="UniProtKB">
        <authorList>
            <consortium name="Ensembl"/>
        </authorList>
    </citation>
    <scope>IDENTIFICATION</scope>
</reference>
<name>A0A8B9U9J6_9AVES</name>
<proteinExistence type="predicted"/>
<keyword evidence="3" id="KW-1185">Reference proteome</keyword>
<reference evidence="2" key="1">
    <citation type="submission" date="2025-08" db="UniProtKB">
        <authorList>
            <consortium name="Ensembl"/>
        </authorList>
    </citation>
    <scope>IDENTIFICATION</scope>
</reference>
<protein>
    <submittedName>
        <fullName evidence="2">Uncharacterized protein</fullName>
    </submittedName>
</protein>
<evidence type="ECO:0000313" key="3">
    <source>
        <dbReference type="Proteomes" id="UP000694549"/>
    </source>
</evidence>
<sequence>VQVDSNLSGLSGRSCRSSPRLTLFRSSERMRSGTRCVPSNLKHSVRGPARLRLASEGQKGPEAEGERSMEANTCRAVHEAERLF</sequence>